<feature type="domain" description="FecR protein" evidence="2">
    <location>
        <begin position="136"/>
        <end position="219"/>
    </location>
</feature>
<dbReference type="Gene3D" id="2.60.120.1440">
    <property type="match status" value="1"/>
</dbReference>
<organism evidence="4 5">
    <name type="scientific">Chitinophaga arvensicola</name>
    <dbReference type="NCBI Taxonomy" id="29529"/>
    <lineage>
        <taxon>Bacteria</taxon>
        <taxon>Pseudomonadati</taxon>
        <taxon>Bacteroidota</taxon>
        <taxon>Chitinophagia</taxon>
        <taxon>Chitinophagales</taxon>
        <taxon>Chitinophagaceae</taxon>
        <taxon>Chitinophaga</taxon>
    </lineage>
</organism>
<evidence type="ECO:0000313" key="4">
    <source>
        <dbReference type="EMBL" id="SEW51709.1"/>
    </source>
</evidence>
<dbReference type="Pfam" id="PF16344">
    <property type="entry name" value="FecR_C"/>
    <property type="match status" value="1"/>
</dbReference>
<evidence type="ECO:0000259" key="3">
    <source>
        <dbReference type="Pfam" id="PF16344"/>
    </source>
</evidence>
<name>A0A1I0S7I1_9BACT</name>
<dbReference type="InterPro" id="IPR006860">
    <property type="entry name" value="FecR"/>
</dbReference>
<dbReference type="EMBL" id="FOJG01000002">
    <property type="protein sequence ID" value="SEW51709.1"/>
    <property type="molecule type" value="Genomic_DNA"/>
</dbReference>
<reference evidence="5" key="1">
    <citation type="submission" date="2016-10" db="EMBL/GenBank/DDBJ databases">
        <authorList>
            <person name="Varghese N."/>
            <person name="Submissions S."/>
        </authorList>
    </citation>
    <scope>NUCLEOTIDE SEQUENCE [LARGE SCALE GENOMIC DNA]</scope>
    <source>
        <strain evidence="5">DSM 3695</strain>
    </source>
</reference>
<dbReference type="STRING" id="29529.SAMN04488122_4455"/>
<dbReference type="Proteomes" id="UP000199310">
    <property type="component" value="Unassembled WGS sequence"/>
</dbReference>
<dbReference type="Pfam" id="PF04773">
    <property type="entry name" value="FecR"/>
    <property type="match status" value="1"/>
</dbReference>
<keyword evidence="5" id="KW-1185">Reference proteome</keyword>
<sequence>MKHSATLIEKFLRGECNEQEKQAVQAYIAQHPEALLPYLTEESWHAFHPAQSLPEDISGKMLSVIESRTFQKRRINRRYYSWAAAALLLVSGGLLWTTLREPAVKNIAAVTTVPVNKSAATALRTVFNHSRHTMPLTLSDGSKVELAPESEIRYQDPFTGQHRDIYLKGQALFRVSGSPEKPFTVYAGNVGTTALGTVFKITAWANKGITQVQLISGKVMVRPEQPTGATPVKDIYLLPGQDLRYDQRQLSVVINQPVKKHNDKQTPIHEVLTFNNEPLESIFRQMSEKYQVKIQYTASTLTGMNFTGVFDSNKETLKDFLTTIGTLNNLTINQKDNVSYIVQ</sequence>
<dbReference type="GO" id="GO:0016989">
    <property type="term" value="F:sigma factor antagonist activity"/>
    <property type="evidence" value="ECO:0007669"/>
    <property type="project" value="TreeGrafter"/>
</dbReference>
<evidence type="ECO:0000313" key="5">
    <source>
        <dbReference type="Proteomes" id="UP000199310"/>
    </source>
</evidence>
<evidence type="ECO:0000256" key="1">
    <source>
        <dbReference type="SAM" id="Phobius"/>
    </source>
</evidence>
<dbReference type="PIRSF" id="PIRSF018266">
    <property type="entry name" value="FecR"/>
    <property type="match status" value="1"/>
</dbReference>
<dbReference type="InterPro" id="IPR012373">
    <property type="entry name" value="Ferrdict_sens_TM"/>
</dbReference>
<dbReference type="PANTHER" id="PTHR30273:SF2">
    <property type="entry name" value="PROTEIN FECR"/>
    <property type="match status" value="1"/>
</dbReference>
<dbReference type="AlphaFoldDB" id="A0A1I0S7I1"/>
<keyword evidence="1" id="KW-0472">Membrane</keyword>
<feature type="transmembrane region" description="Helical" evidence="1">
    <location>
        <begin position="79"/>
        <end position="99"/>
    </location>
</feature>
<feature type="domain" description="Protein FecR C-terminal" evidence="3">
    <location>
        <begin position="272"/>
        <end position="340"/>
    </location>
</feature>
<keyword evidence="1" id="KW-1133">Transmembrane helix</keyword>
<dbReference type="InterPro" id="IPR032508">
    <property type="entry name" value="FecR_C"/>
</dbReference>
<protein>
    <submittedName>
        <fullName evidence="4">Ferric-dicitrate binding protein FerR, regulates iron transport through sigma-19</fullName>
    </submittedName>
</protein>
<keyword evidence="1" id="KW-0812">Transmembrane</keyword>
<dbReference type="Gene3D" id="3.55.50.30">
    <property type="match status" value="1"/>
</dbReference>
<accession>A0A1I0S7I1</accession>
<dbReference type="PANTHER" id="PTHR30273">
    <property type="entry name" value="PERIPLASMIC SIGNAL SENSOR AND SIGMA FACTOR ACTIVATOR FECR-RELATED"/>
    <property type="match status" value="1"/>
</dbReference>
<gene>
    <name evidence="4" type="ORF">SAMN04488122_4455</name>
</gene>
<dbReference type="OrthoDB" id="934696at2"/>
<proteinExistence type="predicted"/>
<dbReference type="RefSeq" id="WP_089898156.1">
    <property type="nucleotide sequence ID" value="NZ_FOJG01000002.1"/>
</dbReference>
<evidence type="ECO:0000259" key="2">
    <source>
        <dbReference type="Pfam" id="PF04773"/>
    </source>
</evidence>